<feature type="coiled-coil region" evidence="1">
    <location>
        <begin position="11"/>
        <end position="69"/>
    </location>
</feature>
<name>A0A940SS81_9ENTE</name>
<keyword evidence="2" id="KW-1133">Transmembrane helix</keyword>
<evidence type="ECO:0000256" key="2">
    <source>
        <dbReference type="SAM" id="Phobius"/>
    </source>
</evidence>
<accession>A0A940SS81</accession>
<reference evidence="3" key="1">
    <citation type="submission" date="2020-12" db="EMBL/GenBank/DDBJ databases">
        <title>Vagococcus allomyrinae sp. nov. and Enterococcus lavae sp. nov., isolated from the larvae of Allomyrina dichotoma.</title>
        <authorList>
            <person name="Lee S.D."/>
        </authorList>
    </citation>
    <scope>NUCLEOTIDE SEQUENCE</scope>
    <source>
        <strain evidence="3">BWB3-3</strain>
    </source>
</reference>
<keyword evidence="2" id="KW-0812">Transmembrane</keyword>
<sequence>MPETLTDKELLEVTKKLLETYESELERESIERDKQDVVDSKQAEILAKEKVAQEEKETLFNETSELEKQELVEFRANLMKSIDKLEPVNYMDQFVTLDSRLQTIEMNTNVSESIENSSFYADISIMFFLWFIFPAIFMYKALDWFFHWM</sequence>
<keyword evidence="4" id="KW-1185">Reference proteome</keyword>
<feature type="transmembrane region" description="Helical" evidence="2">
    <location>
        <begin position="119"/>
        <end position="139"/>
    </location>
</feature>
<comment type="caution">
    <text evidence="3">The sequence shown here is derived from an EMBL/GenBank/DDBJ whole genome shotgun (WGS) entry which is preliminary data.</text>
</comment>
<dbReference type="Proteomes" id="UP000674938">
    <property type="component" value="Unassembled WGS sequence"/>
</dbReference>
<dbReference type="RefSeq" id="WP_209527857.1">
    <property type="nucleotide sequence ID" value="NZ_JAEEGA010000007.1"/>
</dbReference>
<evidence type="ECO:0000313" key="3">
    <source>
        <dbReference type="EMBL" id="MBP1041637.1"/>
    </source>
</evidence>
<organism evidence="3 4">
    <name type="scientific">Vagococcus allomyrinae</name>
    <dbReference type="NCBI Taxonomy" id="2794353"/>
    <lineage>
        <taxon>Bacteria</taxon>
        <taxon>Bacillati</taxon>
        <taxon>Bacillota</taxon>
        <taxon>Bacilli</taxon>
        <taxon>Lactobacillales</taxon>
        <taxon>Enterococcaceae</taxon>
        <taxon>Vagococcus</taxon>
    </lineage>
</organism>
<keyword evidence="2" id="KW-0472">Membrane</keyword>
<gene>
    <name evidence="3" type="ORF">I6N95_11525</name>
</gene>
<dbReference type="AlphaFoldDB" id="A0A940SS81"/>
<proteinExistence type="predicted"/>
<protein>
    <submittedName>
        <fullName evidence="3">Uncharacterized protein</fullName>
    </submittedName>
</protein>
<keyword evidence="1" id="KW-0175">Coiled coil</keyword>
<evidence type="ECO:0000256" key="1">
    <source>
        <dbReference type="SAM" id="Coils"/>
    </source>
</evidence>
<dbReference type="EMBL" id="JAEEGA010000007">
    <property type="protein sequence ID" value="MBP1041637.1"/>
    <property type="molecule type" value="Genomic_DNA"/>
</dbReference>
<evidence type="ECO:0000313" key="4">
    <source>
        <dbReference type="Proteomes" id="UP000674938"/>
    </source>
</evidence>